<dbReference type="PANTHER" id="PTHR42893:SF46">
    <property type="entry name" value="PROTEIN DETOXIFICATION 44, CHLOROPLASTIC"/>
    <property type="match status" value="1"/>
</dbReference>
<dbReference type="RefSeq" id="WP_003935687.1">
    <property type="nucleotide sequence ID" value="NZ_AOEX01000026.1"/>
</dbReference>
<keyword evidence="5 6" id="KW-0472">Membrane</keyword>
<feature type="transmembrane region" description="Helical" evidence="6">
    <location>
        <begin position="252"/>
        <end position="275"/>
    </location>
</feature>
<keyword evidence="4 6" id="KW-1133">Transmembrane helix</keyword>
<dbReference type="Pfam" id="PF01554">
    <property type="entry name" value="MatE"/>
    <property type="match status" value="2"/>
</dbReference>
<organism evidence="7 8">
    <name type="scientific">Rhodococcus ruber BKS 20-38</name>
    <dbReference type="NCBI Taxonomy" id="1278076"/>
    <lineage>
        <taxon>Bacteria</taxon>
        <taxon>Bacillati</taxon>
        <taxon>Actinomycetota</taxon>
        <taxon>Actinomycetes</taxon>
        <taxon>Mycobacteriales</taxon>
        <taxon>Nocardiaceae</taxon>
        <taxon>Rhodococcus</taxon>
    </lineage>
</organism>
<feature type="transmembrane region" description="Helical" evidence="6">
    <location>
        <begin position="325"/>
        <end position="343"/>
    </location>
</feature>
<evidence type="ECO:0000256" key="1">
    <source>
        <dbReference type="ARBA" id="ARBA00004141"/>
    </source>
</evidence>
<dbReference type="NCBIfam" id="TIGR00797">
    <property type="entry name" value="matE"/>
    <property type="match status" value="1"/>
</dbReference>
<protein>
    <submittedName>
        <fullName evidence="7">Multi antimicrobial extrusion family protein mate</fullName>
    </submittedName>
</protein>
<evidence type="ECO:0000256" key="2">
    <source>
        <dbReference type="ARBA" id="ARBA00010199"/>
    </source>
</evidence>
<comment type="similarity">
    <text evidence="2">Belongs to the multi antimicrobial extrusion (MATE) (TC 2.A.66.1) family.</text>
</comment>
<feature type="transmembrane region" description="Helical" evidence="6">
    <location>
        <begin position="43"/>
        <end position="71"/>
    </location>
</feature>
<name>M3A0S2_9NOCA</name>
<feature type="transmembrane region" description="Helical" evidence="6">
    <location>
        <begin position="146"/>
        <end position="167"/>
    </location>
</feature>
<reference evidence="7 8" key="1">
    <citation type="journal article" date="2013" name="Genome Announc.">
        <title>Draft Genome Sequence of Rhodococcus ruber Strain BKS 20-38.</title>
        <authorList>
            <person name="Bala M."/>
            <person name="Kumar S."/>
            <person name="Raghava G.P."/>
            <person name="Mayilraj S."/>
        </authorList>
    </citation>
    <scope>NUCLEOTIDE SEQUENCE [LARGE SCALE GENOMIC DNA]</scope>
    <source>
        <strain evidence="7 8">BKS 20-38</strain>
    </source>
</reference>
<dbReference type="PANTHER" id="PTHR42893">
    <property type="entry name" value="PROTEIN DETOXIFICATION 44, CHLOROPLASTIC-RELATED"/>
    <property type="match status" value="1"/>
</dbReference>
<feature type="transmembrane region" description="Helical" evidence="6">
    <location>
        <begin position="211"/>
        <end position="231"/>
    </location>
</feature>
<comment type="subcellular location">
    <subcellularLocation>
        <location evidence="1">Membrane</location>
        <topology evidence="1">Multi-pass membrane protein</topology>
    </subcellularLocation>
</comment>
<keyword evidence="8" id="KW-1185">Reference proteome</keyword>
<feature type="transmembrane region" description="Helical" evidence="6">
    <location>
        <begin position="109"/>
        <end position="134"/>
    </location>
</feature>
<evidence type="ECO:0000313" key="7">
    <source>
        <dbReference type="EMBL" id="EME66149.1"/>
    </source>
</evidence>
<proteinExistence type="inferred from homology"/>
<evidence type="ECO:0000313" key="8">
    <source>
        <dbReference type="Proteomes" id="UP000011731"/>
    </source>
</evidence>
<evidence type="ECO:0000256" key="6">
    <source>
        <dbReference type="SAM" id="Phobius"/>
    </source>
</evidence>
<gene>
    <name evidence="7" type="ORF">G352_07938</name>
</gene>
<dbReference type="GO" id="GO:0042910">
    <property type="term" value="F:xenobiotic transmembrane transporter activity"/>
    <property type="evidence" value="ECO:0007669"/>
    <property type="project" value="InterPro"/>
</dbReference>
<feature type="transmembrane region" description="Helical" evidence="6">
    <location>
        <begin position="179"/>
        <end position="199"/>
    </location>
</feature>
<evidence type="ECO:0000256" key="5">
    <source>
        <dbReference type="ARBA" id="ARBA00023136"/>
    </source>
</evidence>
<dbReference type="GO" id="GO:0015297">
    <property type="term" value="F:antiporter activity"/>
    <property type="evidence" value="ECO:0007669"/>
    <property type="project" value="InterPro"/>
</dbReference>
<feature type="transmembrane region" description="Helical" evidence="6">
    <location>
        <begin position="422"/>
        <end position="440"/>
    </location>
</feature>
<evidence type="ECO:0000256" key="4">
    <source>
        <dbReference type="ARBA" id="ARBA00022989"/>
    </source>
</evidence>
<dbReference type="AlphaFoldDB" id="M3A0S2"/>
<feature type="transmembrane region" description="Helical" evidence="6">
    <location>
        <begin position="287"/>
        <end position="313"/>
    </location>
</feature>
<feature type="transmembrane region" description="Helical" evidence="6">
    <location>
        <begin position="363"/>
        <end position="385"/>
    </location>
</feature>
<keyword evidence="3 6" id="KW-0812">Transmembrane</keyword>
<dbReference type="Proteomes" id="UP000011731">
    <property type="component" value="Unassembled WGS sequence"/>
</dbReference>
<dbReference type="InterPro" id="IPR002528">
    <property type="entry name" value="MATE_fam"/>
</dbReference>
<feature type="transmembrane region" description="Helical" evidence="6">
    <location>
        <begin position="397"/>
        <end position="416"/>
    </location>
</feature>
<dbReference type="PATRIC" id="fig|1278076.4.peg.1657"/>
<comment type="caution">
    <text evidence="7">The sequence shown here is derived from an EMBL/GenBank/DDBJ whole genome shotgun (WGS) entry which is preliminary data.</text>
</comment>
<dbReference type="InterPro" id="IPR044644">
    <property type="entry name" value="DinF-like"/>
</dbReference>
<sequence length="472" mass="48835">MPAPQETAGPEPDAASHVVPEATAGRIFGLAVPALGVLAAEPLYLLFDIAVVGRLGALALAGLAIGGLVLAQVSTQLTFLSYGTTARAARFHGAGRRDVAVAEGVQATWLALGVGTAILIIGQLLAAPVAALIAGDEQIAEAAVSWLRVALFGAPLILVGLAGNGWMRGVQDTARPLRYVLAGLALSAILCPLLVHGLAGAPRWELAGSAVANVAGQSVSAALFVVALLRAGVPLRPQRKVIAAQLRLGRDLIARSLAFQACFLSAAAVAARFGAAAVAAHQVVLQLWNFVALTLDSLAVAAQALVGAALGAGARADAKRLTWRITAWSTVFATGLALVFSLGGDAIPALFTSDPGVLEQIDVAWWFFVALLPVAGVVFALDGVLLGAGDAAFLRTATLASALFGFLPVVWCSLVWDWGLAGIWTGLTVFIVFRMAAVVWRTRSGRWAVTGADRQARLPHETARDETKKESR</sequence>
<dbReference type="EMBL" id="AOEX01000026">
    <property type="protein sequence ID" value="EME66149.1"/>
    <property type="molecule type" value="Genomic_DNA"/>
</dbReference>
<evidence type="ECO:0000256" key="3">
    <source>
        <dbReference type="ARBA" id="ARBA00022692"/>
    </source>
</evidence>
<dbReference type="GO" id="GO:0005886">
    <property type="term" value="C:plasma membrane"/>
    <property type="evidence" value="ECO:0007669"/>
    <property type="project" value="TreeGrafter"/>
</dbReference>
<accession>M3A0S2</accession>